<protein>
    <recommendedName>
        <fullName evidence="7">Cerato-platanin</fullName>
    </recommendedName>
</protein>
<feature type="chain" id="PRO_5040283152" description="Cerato-platanin" evidence="4">
    <location>
        <begin position="18"/>
        <end position="217"/>
    </location>
</feature>
<evidence type="ECO:0008006" key="7">
    <source>
        <dbReference type="Google" id="ProtNLM"/>
    </source>
</evidence>
<comment type="caution">
    <text evidence="5">The sequence shown here is derived from an EMBL/GenBank/DDBJ whole genome shotgun (WGS) entry which is preliminary data.</text>
</comment>
<dbReference type="AlphaFoldDB" id="A0A9P4K9D0"/>
<feature type="signal peptide" evidence="4">
    <location>
        <begin position="1"/>
        <end position="17"/>
    </location>
</feature>
<comment type="similarity">
    <text evidence="2">Belongs to the cerato-platanin family.</text>
</comment>
<evidence type="ECO:0000256" key="3">
    <source>
        <dbReference type="ARBA" id="ARBA00022525"/>
    </source>
</evidence>
<organism evidence="5 6">
    <name type="scientific">Lojkania enalia</name>
    <dbReference type="NCBI Taxonomy" id="147567"/>
    <lineage>
        <taxon>Eukaryota</taxon>
        <taxon>Fungi</taxon>
        <taxon>Dikarya</taxon>
        <taxon>Ascomycota</taxon>
        <taxon>Pezizomycotina</taxon>
        <taxon>Dothideomycetes</taxon>
        <taxon>Pleosporomycetidae</taxon>
        <taxon>Pleosporales</taxon>
        <taxon>Pleosporales incertae sedis</taxon>
        <taxon>Lojkania</taxon>
    </lineage>
</organism>
<dbReference type="PANTHER" id="PTHR38850:SF2">
    <property type="entry name" value="CERATO-PLATANIN"/>
    <property type="match status" value="1"/>
</dbReference>
<evidence type="ECO:0000256" key="1">
    <source>
        <dbReference type="ARBA" id="ARBA00004613"/>
    </source>
</evidence>
<gene>
    <name evidence="5" type="ORF">CC78DRAFT_533384</name>
</gene>
<dbReference type="InterPro" id="IPR036908">
    <property type="entry name" value="RlpA-like_sf"/>
</dbReference>
<proteinExistence type="inferred from homology"/>
<evidence type="ECO:0000313" key="6">
    <source>
        <dbReference type="Proteomes" id="UP000800093"/>
    </source>
</evidence>
<comment type="subcellular location">
    <subcellularLocation>
        <location evidence="1">Secreted</location>
    </subcellularLocation>
</comment>
<name>A0A9P4K9D0_9PLEO</name>
<keyword evidence="4" id="KW-0732">Signal</keyword>
<dbReference type="PANTHER" id="PTHR38850">
    <property type="entry name" value="CERATO-PLATANIN"/>
    <property type="match status" value="1"/>
</dbReference>
<keyword evidence="3" id="KW-0964">Secreted</keyword>
<accession>A0A9P4K9D0</accession>
<dbReference type="Gene3D" id="2.40.40.10">
    <property type="entry name" value="RlpA-like domain"/>
    <property type="match status" value="1"/>
</dbReference>
<evidence type="ECO:0000256" key="2">
    <source>
        <dbReference type="ARBA" id="ARBA00010421"/>
    </source>
</evidence>
<dbReference type="InterPro" id="IPR010829">
    <property type="entry name" value="Cerato-platanin"/>
</dbReference>
<dbReference type="Pfam" id="PF07249">
    <property type="entry name" value="Cerato-platanin"/>
    <property type="match status" value="1"/>
</dbReference>
<sequence>MLSTITPTLLLASAAFAAPATRRGNGVSITPHDKYSSSIGVLGCKIDTNRVAYWPGWPKCDGVCIKVTANGRSVNLLQIDASEGAHDISYDAWNYLSTGQSATENPSMGGGIDATWESAPMSDCADLLQGADGKLPLMAANSMNFYAGCPDGSWVKENSALYNIATASCTLGIDEVCHLPAVGNQPVCPSGQLGAQTKLDLGIHDIVYGTGKLMPAP</sequence>
<evidence type="ECO:0000256" key="4">
    <source>
        <dbReference type="SAM" id="SignalP"/>
    </source>
</evidence>
<evidence type="ECO:0000313" key="5">
    <source>
        <dbReference type="EMBL" id="KAF2264141.1"/>
    </source>
</evidence>
<dbReference type="GO" id="GO:0005576">
    <property type="term" value="C:extracellular region"/>
    <property type="evidence" value="ECO:0007669"/>
    <property type="project" value="UniProtKB-SubCell"/>
</dbReference>
<keyword evidence="6" id="KW-1185">Reference proteome</keyword>
<dbReference type="Proteomes" id="UP000800093">
    <property type="component" value="Unassembled WGS sequence"/>
</dbReference>
<dbReference type="EMBL" id="ML986618">
    <property type="protein sequence ID" value="KAF2264141.1"/>
    <property type="molecule type" value="Genomic_DNA"/>
</dbReference>
<dbReference type="OrthoDB" id="5370830at2759"/>
<reference evidence="6" key="1">
    <citation type="journal article" date="2020" name="Stud. Mycol.">
        <title>101 Dothideomycetes genomes: A test case for predicting lifestyles and emergence of pathogens.</title>
        <authorList>
            <person name="Haridas S."/>
            <person name="Albert R."/>
            <person name="Binder M."/>
            <person name="Bloem J."/>
            <person name="LaButti K."/>
            <person name="Salamov A."/>
            <person name="Andreopoulos B."/>
            <person name="Baker S."/>
            <person name="Barry K."/>
            <person name="Bills G."/>
            <person name="Bluhm B."/>
            <person name="Cannon C."/>
            <person name="Castanera R."/>
            <person name="Culley D."/>
            <person name="Daum C."/>
            <person name="Ezra D."/>
            <person name="Gonzalez J."/>
            <person name="Henrissat B."/>
            <person name="Kuo A."/>
            <person name="Liang C."/>
            <person name="Lipzen A."/>
            <person name="Lutzoni F."/>
            <person name="Magnuson J."/>
            <person name="Mondo S."/>
            <person name="Nolan M."/>
            <person name="Ohm R."/>
            <person name="Pangilinan J."/>
            <person name="Park H.-J."/>
            <person name="Ramirez L."/>
            <person name="Alfaro M."/>
            <person name="Sun H."/>
            <person name="Tritt A."/>
            <person name="Yoshinaga Y."/>
            <person name="Zwiers L.-H."/>
            <person name="Turgeon B."/>
            <person name="Goodwin S."/>
            <person name="Spatafora J."/>
            <person name="Crous P."/>
            <person name="Grigoriev I."/>
        </authorList>
    </citation>
    <scope>NUCLEOTIDE SEQUENCE [LARGE SCALE GENOMIC DNA]</scope>
    <source>
        <strain evidence="6">CBS 304.66</strain>
    </source>
</reference>